<dbReference type="InterPro" id="IPR001753">
    <property type="entry name" value="Enoyl-CoA_hydra/iso"/>
</dbReference>
<dbReference type="GO" id="GO:0008300">
    <property type="term" value="P:isoprenoid catabolic process"/>
    <property type="evidence" value="ECO:0007669"/>
    <property type="project" value="TreeGrafter"/>
</dbReference>
<name>A0A927ILE4_9BURK</name>
<dbReference type="InterPro" id="IPR051683">
    <property type="entry name" value="Enoyl-CoA_Hydratase/Isomerase"/>
</dbReference>
<gene>
    <name evidence="2" type="ORF">IC609_05935</name>
</gene>
<dbReference type="PANTHER" id="PTHR42964:SF1">
    <property type="entry name" value="POLYKETIDE BIOSYNTHESIS ENOYL-COA HYDRATASE PKSH-RELATED"/>
    <property type="match status" value="1"/>
</dbReference>
<dbReference type="CDD" id="cd06558">
    <property type="entry name" value="crotonase-like"/>
    <property type="match status" value="1"/>
</dbReference>
<dbReference type="Gene3D" id="1.10.12.10">
    <property type="entry name" value="Lyase 2-enoyl-coa Hydratase, Chain A, domain 2"/>
    <property type="match status" value="1"/>
</dbReference>
<dbReference type="InterPro" id="IPR029045">
    <property type="entry name" value="ClpP/crotonase-like_dom_sf"/>
</dbReference>
<dbReference type="Pfam" id="PF00378">
    <property type="entry name" value="ECH_1"/>
    <property type="match status" value="1"/>
</dbReference>
<sequence>MLRTERDGPWWVLWLDAPASRNALTDAMVSGLQQALNDAAQDPSVRAVLLRGAGGTFCAGGDFSRFRTLMAEPAPAQGPDPIAVFNRAFGAMLDVLAGSPVLTMACIEGAAMGGGCGLAAACDVVLATDTAVLATPEVTLGLPPAQIAPFVAARLGERQALRLMASAQRVNATEAQRIGLVDEVVPQAELPQALAAWQERLRRAEPQALRATKAILSRRRVSSLGETLDFAAEAFARSLRSGTASEGLAALGAKRAPAWATPKGLP</sequence>
<evidence type="ECO:0000313" key="2">
    <source>
        <dbReference type="EMBL" id="MBD8050075.1"/>
    </source>
</evidence>
<evidence type="ECO:0000256" key="1">
    <source>
        <dbReference type="ARBA" id="ARBA00005254"/>
    </source>
</evidence>
<dbReference type="Proteomes" id="UP000647424">
    <property type="component" value="Unassembled WGS sequence"/>
</dbReference>
<dbReference type="InterPro" id="IPR014748">
    <property type="entry name" value="Enoyl-CoA_hydra_C"/>
</dbReference>
<dbReference type="GO" id="GO:0003824">
    <property type="term" value="F:catalytic activity"/>
    <property type="evidence" value="ECO:0007669"/>
    <property type="project" value="UniProtKB-ARBA"/>
</dbReference>
<protein>
    <submittedName>
        <fullName evidence="2">Enoyl-CoA hydratase/isomerase family protein</fullName>
    </submittedName>
</protein>
<evidence type="ECO:0000313" key="3">
    <source>
        <dbReference type="Proteomes" id="UP000647424"/>
    </source>
</evidence>
<dbReference type="SUPFAM" id="SSF52096">
    <property type="entry name" value="ClpP/crotonase"/>
    <property type="match status" value="1"/>
</dbReference>
<accession>A0A927ILE4</accession>
<dbReference type="PANTHER" id="PTHR42964">
    <property type="entry name" value="ENOYL-COA HYDRATASE"/>
    <property type="match status" value="1"/>
</dbReference>
<dbReference type="EMBL" id="JACYFT010000001">
    <property type="protein sequence ID" value="MBD8050075.1"/>
    <property type="molecule type" value="Genomic_DNA"/>
</dbReference>
<comment type="similarity">
    <text evidence="1">Belongs to the enoyl-CoA hydratase/isomerase family.</text>
</comment>
<reference evidence="2" key="1">
    <citation type="submission" date="2020-09" db="EMBL/GenBank/DDBJ databases">
        <title>Genome seq and assembly of Limnohabitants sp.</title>
        <authorList>
            <person name="Chhetri G."/>
        </authorList>
    </citation>
    <scope>NUCLEOTIDE SEQUENCE</scope>
    <source>
        <strain evidence="2">JUR4</strain>
    </source>
</reference>
<comment type="caution">
    <text evidence="2">The sequence shown here is derived from an EMBL/GenBank/DDBJ whole genome shotgun (WGS) entry which is preliminary data.</text>
</comment>
<dbReference type="AlphaFoldDB" id="A0A927ILE4"/>
<proteinExistence type="inferred from homology"/>
<dbReference type="RefSeq" id="WP_191818493.1">
    <property type="nucleotide sequence ID" value="NZ_JACYFT010000001.1"/>
</dbReference>
<organism evidence="2 3">
    <name type="scientific">Limnohabitans radicicola</name>
    <dbReference type="NCBI Taxonomy" id="2771427"/>
    <lineage>
        <taxon>Bacteria</taxon>
        <taxon>Pseudomonadati</taxon>
        <taxon>Pseudomonadota</taxon>
        <taxon>Betaproteobacteria</taxon>
        <taxon>Burkholderiales</taxon>
        <taxon>Comamonadaceae</taxon>
        <taxon>Limnohabitans</taxon>
    </lineage>
</organism>
<dbReference type="Gene3D" id="3.90.226.10">
    <property type="entry name" value="2-enoyl-CoA Hydratase, Chain A, domain 1"/>
    <property type="match status" value="1"/>
</dbReference>
<keyword evidence="3" id="KW-1185">Reference proteome</keyword>